<dbReference type="InterPro" id="IPR045867">
    <property type="entry name" value="DNA-dir_RpoC_beta_prime"/>
</dbReference>
<dbReference type="InterPro" id="IPR012754">
    <property type="entry name" value="DNA-dir_RpoC_beta_prime_bact"/>
</dbReference>
<comment type="catalytic activity">
    <reaction evidence="6 7 8">
        <text>RNA(n) + a ribonucleoside 5'-triphosphate = RNA(n+1) + diphosphate</text>
        <dbReference type="Rhea" id="RHEA:21248"/>
        <dbReference type="Rhea" id="RHEA-COMP:14527"/>
        <dbReference type="Rhea" id="RHEA-COMP:17342"/>
        <dbReference type="ChEBI" id="CHEBI:33019"/>
        <dbReference type="ChEBI" id="CHEBI:61557"/>
        <dbReference type="ChEBI" id="CHEBI:140395"/>
        <dbReference type="EC" id="2.7.7.6"/>
    </reaction>
</comment>
<feature type="binding site" evidence="7">
    <location>
        <position position="505"/>
    </location>
    <ligand>
        <name>Mg(2+)</name>
        <dbReference type="ChEBI" id="CHEBI:18420"/>
    </ligand>
</feature>
<organism evidence="10 11">
    <name type="scientific">Candidatus Kaiserbacteria bacterium RIFCSPLOWO2_01_FULL_50_24</name>
    <dbReference type="NCBI Taxonomy" id="1798507"/>
    <lineage>
        <taxon>Bacteria</taxon>
        <taxon>Candidatus Kaiseribacteriota</taxon>
    </lineage>
</organism>
<protein>
    <recommendedName>
        <fullName evidence="7">DNA-directed RNA polymerase subunit beta'</fullName>
        <shortName evidence="7">RNAP subunit beta'</shortName>
        <ecNumber evidence="7">2.7.7.6</ecNumber>
    </recommendedName>
    <alternativeName>
        <fullName evidence="7">RNA polymerase subunit beta'</fullName>
    </alternativeName>
    <alternativeName>
        <fullName evidence="7">Transcriptase subunit beta'</fullName>
    </alternativeName>
</protein>
<feature type="binding site" evidence="7">
    <location>
        <position position="67"/>
    </location>
    <ligand>
        <name>Zn(2+)</name>
        <dbReference type="ChEBI" id="CHEBI:29105"/>
        <label>1</label>
    </ligand>
</feature>
<dbReference type="InterPro" id="IPR042102">
    <property type="entry name" value="RNA_pol_Rpb1_3_sf"/>
</dbReference>
<comment type="function">
    <text evidence="7 8">DNA-dependent RNA polymerase catalyzes the transcription of DNA into RNA using the four ribonucleoside triphosphates as substrates.</text>
</comment>
<keyword evidence="3 7" id="KW-0548">Nucleotidyltransferase</keyword>
<dbReference type="Pfam" id="PF04997">
    <property type="entry name" value="RNA_pol_Rpb1_1"/>
    <property type="match status" value="1"/>
</dbReference>
<feature type="binding site" evidence="7">
    <location>
        <position position="912"/>
    </location>
    <ligand>
        <name>Zn(2+)</name>
        <dbReference type="ChEBI" id="CHEBI:29105"/>
        <label>2</label>
    </ligand>
</feature>
<dbReference type="PANTHER" id="PTHR19376">
    <property type="entry name" value="DNA-DIRECTED RNA POLYMERASE"/>
    <property type="match status" value="1"/>
</dbReference>
<keyword evidence="1 7" id="KW-0240">DNA-directed RNA polymerase</keyword>
<dbReference type="Pfam" id="PF04983">
    <property type="entry name" value="RNA_pol_Rpb1_3"/>
    <property type="match status" value="1"/>
</dbReference>
<accession>A0A1F6EML1</accession>
<dbReference type="Gene3D" id="1.10.1790.20">
    <property type="match status" value="1"/>
</dbReference>
<dbReference type="PANTHER" id="PTHR19376:SF54">
    <property type="entry name" value="DNA-DIRECTED RNA POLYMERASE SUBUNIT BETA"/>
    <property type="match status" value="1"/>
</dbReference>
<dbReference type="Gene3D" id="2.40.40.20">
    <property type="match status" value="1"/>
</dbReference>
<dbReference type="Pfam" id="PF05000">
    <property type="entry name" value="RNA_pol_Rpb1_4"/>
    <property type="match status" value="1"/>
</dbReference>
<comment type="cofactor">
    <cofactor evidence="7">
        <name>Zn(2+)</name>
        <dbReference type="ChEBI" id="CHEBI:29105"/>
    </cofactor>
    <text evidence="7">Binds 2 Zn(2+) ions per subunit.</text>
</comment>
<name>A0A1F6EML1_9BACT</name>
<feature type="domain" description="RNA polymerase N-terminal" evidence="9">
    <location>
        <begin position="272"/>
        <end position="555"/>
    </location>
</feature>
<reference evidence="10 11" key="1">
    <citation type="journal article" date="2016" name="Nat. Commun.">
        <title>Thousands of microbial genomes shed light on interconnected biogeochemical processes in an aquifer system.</title>
        <authorList>
            <person name="Anantharaman K."/>
            <person name="Brown C.T."/>
            <person name="Hug L.A."/>
            <person name="Sharon I."/>
            <person name="Castelle C.J."/>
            <person name="Probst A.J."/>
            <person name="Thomas B.C."/>
            <person name="Singh A."/>
            <person name="Wilkins M.J."/>
            <person name="Karaoz U."/>
            <person name="Brodie E.L."/>
            <person name="Williams K.H."/>
            <person name="Hubbard S.S."/>
            <person name="Banfield J.F."/>
        </authorList>
    </citation>
    <scope>NUCLEOTIDE SEQUENCE [LARGE SCALE GENOMIC DNA]</scope>
</reference>
<dbReference type="InterPro" id="IPR007083">
    <property type="entry name" value="RNA_pol_Rpb1_4"/>
</dbReference>
<dbReference type="SUPFAM" id="SSF64484">
    <property type="entry name" value="beta and beta-prime subunits of DNA dependent RNA-polymerase"/>
    <property type="match status" value="1"/>
</dbReference>
<dbReference type="NCBIfam" id="TIGR02386">
    <property type="entry name" value="rpoC_TIGR"/>
    <property type="match status" value="1"/>
</dbReference>
<dbReference type="CDD" id="cd01609">
    <property type="entry name" value="RNAP_beta'_N"/>
    <property type="match status" value="1"/>
</dbReference>
<dbReference type="Pfam" id="PF00623">
    <property type="entry name" value="RNA_pol_Rpb1_2"/>
    <property type="match status" value="2"/>
</dbReference>
<dbReference type="GO" id="GO:0000287">
    <property type="term" value="F:magnesium ion binding"/>
    <property type="evidence" value="ECO:0007669"/>
    <property type="project" value="UniProtKB-UniRule"/>
</dbReference>
<dbReference type="GO" id="GO:0003677">
    <property type="term" value="F:DNA binding"/>
    <property type="evidence" value="ECO:0007669"/>
    <property type="project" value="UniProtKB-UniRule"/>
</dbReference>
<dbReference type="InterPro" id="IPR006592">
    <property type="entry name" value="RNA_pol_N"/>
</dbReference>
<dbReference type="GO" id="GO:0008270">
    <property type="term" value="F:zinc ion binding"/>
    <property type="evidence" value="ECO:0007669"/>
    <property type="project" value="UniProtKB-UniRule"/>
</dbReference>
<dbReference type="InterPro" id="IPR007080">
    <property type="entry name" value="RNA_pol_Rpb1_1"/>
</dbReference>
<comment type="caution">
    <text evidence="10">The sequence shown here is derived from an EMBL/GenBank/DDBJ whole genome shotgun (WGS) entry which is preliminary data.</text>
</comment>
<dbReference type="InterPro" id="IPR038120">
    <property type="entry name" value="Rpb1_funnel_sf"/>
</dbReference>
<dbReference type="CDD" id="cd02655">
    <property type="entry name" value="RNAP_beta'_C"/>
    <property type="match status" value="1"/>
</dbReference>
<evidence type="ECO:0000256" key="4">
    <source>
        <dbReference type="ARBA" id="ARBA00022723"/>
    </source>
</evidence>
<evidence type="ECO:0000256" key="7">
    <source>
        <dbReference type="HAMAP-Rule" id="MF_01322"/>
    </source>
</evidence>
<dbReference type="Gene3D" id="2.40.50.100">
    <property type="match status" value="1"/>
</dbReference>
<dbReference type="Gene3D" id="1.10.150.390">
    <property type="match status" value="1"/>
</dbReference>
<feature type="binding site" evidence="7">
    <location>
        <position position="82"/>
    </location>
    <ligand>
        <name>Zn(2+)</name>
        <dbReference type="ChEBI" id="CHEBI:29105"/>
        <label>1</label>
    </ligand>
</feature>
<evidence type="ECO:0000256" key="1">
    <source>
        <dbReference type="ARBA" id="ARBA00022478"/>
    </source>
</evidence>
<feature type="binding site" evidence="7">
    <location>
        <position position="69"/>
    </location>
    <ligand>
        <name>Zn(2+)</name>
        <dbReference type="ChEBI" id="CHEBI:29105"/>
        <label>1</label>
    </ligand>
</feature>
<comment type="similarity">
    <text evidence="7 8">Belongs to the RNA polymerase beta' chain family.</text>
</comment>
<keyword evidence="7" id="KW-0862">Zinc</keyword>
<comment type="subunit">
    <text evidence="7">The RNAP catalytic core consists of 2 alpha, 1 beta, 1 beta' and 1 omega subunit. When a sigma factor is associated with the core the holoenzyme is formed, which can initiate transcription.</text>
</comment>
<dbReference type="EC" id="2.7.7.6" evidence="7"/>
<evidence type="ECO:0000259" key="9">
    <source>
        <dbReference type="SMART" id="SM00663"/>
    </source>
</evidence>
<keyword evidence="5 7" id="KW-0804">Transcription</keyword>
<feature type="binding site" evidence="7">
    <location>
        <position position="834"/>
    </location>
    <ligand>
        <name>Zn(2+)</name>
        <dbReference type="ChEBI" id="CHEBI:29105"/>
        <label>2</label>
    </ligand>
</feature>
<feature type="binding site" evidence="7">
    <location>
        <position position="503"/>
    </location>
    <ligand>
        <name>Mg(2+)</name>
        <dbReference type="ChEBI" id="CHEBI:18420"/>
    </ligand>
</feature>
<dbReference type="InterPro" id="IPR044893">
    <property type="entry name" value="RNA_pol_Rpb1_clamp_domain"/>
</dbReference>
<feature type="binding site" evidence="7">
    <location>
        <position position="905"/>
    </location>
    <ligand>
        <name>Zn(2+)</name>
        <dbReference type="ChEBI" id="CHEBI:29105"/>
        <label>2</label>
    </ligand>
</feature>
<dbReference type="Pfam" id="PF04998">
    <property type="entry name" value="RNA_pol_Rpb1_5"/>
    <property type="match status" value="1"/>
</dbReference>
<dbReference type="GO" id="GO:0006351">
    <property type="term" value="P:DNA-templated transcription"/>
    <property type="evidence" value="ECO:0007669"/>
    <property type="project" value="UniProtKB-UniRule"/>
</dbReference>
<evidence type="ECO:0000313" key="10">
    <source>
        <dbReference type="EMBL" id="OGG74863.1"/>
    </source>
</evidence>
<dbReference type="STRING" id="1798507.A3A34_03515"/>
<evidence type="ECO:0000256" key="2">
    <source>
        <dbReference type="ARBA" id="ARBA00022679"/>
    </source>
</evidence>
<keyword evidence="7" id="KW-0460">Magnesium</keyword>
<dbReference type="Proteomes" id="UP000178587">
    <property type="component" value="Unassembled WGS sequence"/>
</dbReference>
<feature type="binding site" evidence="7">
    <location>
        <position position="501"/>
    </location>
    <ligand>
        <name>Mg(2+)</name>
        <dbReference type="ChEBI" id="CHEBI:18420"/>
    </ligand>
</feature>
<feature type="binding site" evidence="7">
    <location>
        <position position="915"/>
    </location>
    <ligand>
        <name>Zn(2+)</name>
        <dbReference type="ChEBI" id="CHEBI:29105"/>
        <label>2</label>
    </ligand>
</feature>
<evidence type="ECO:0000256" key="5">
    <source>
        <dbReference type="ARBA" id="ARBA00023163"/>
    </source>
</evidence>
<dbReference type="Gene3D" id="1.10.274.100">
    <property type="entry name" value="RNA polymerase Rpb1, domain 3"/>
    <property type="match status" value="1"/>
</dbReference>
<dbReference type="AlphaFoldDB" id="A0A1F6EML1"/>
<dbReference type="InterPro" id="IPR000722">
    <property type="entry name" value="RNA_pol_asu"/>
</dbReference>
<dbReference type="HAMAP" id="MF_01322">
    <property type="entry name" value="RNApol_bact_RpoC"/>
    <property type="match status" value="1"/>
</dbReference>
<dbReference type="SMART" id="SM00663">
    <property type="entry name" value="RPOLA_N"/>
    <property type="match status" value="1"/>
</dbReference>
<dbReference type="Gene3D" id="1.10.132.30">
    <property type="match status" value="1"/>
</dbReference>
<gene>
    <name evidence="7" type="primary">rpoC</name>
    <name evidence="10" type="ORF">A3A34_03515</name>
</gene>
<dbReference type="InterPro" id="IPR007066">
    <property type="entry name" value="RNA_pol_Rpb1_3"/>
</dbReference>
<keyword evidence="4 7" id="KW-0479">Metal-binding</keyword>
<dbReference type="InterPro" id="IPR007081">
    <property type="entry name" value="RNA_pol_Rpb1_5"/>
</dbReference>
<keyword evidence="2 7" id="KW-0808">Transferase</keyword>
<dbReference type="GO" id="GO:0000428">
    <property type="term" value="C:DNA-directed RNA polymerase complex"/>
    <property type="evidence" value="ECO:0007669"/>
    <property type="project" value="UniProtKB-KW"/>
</dbReference>
<sequence>MAIQRKKDTIPQDFNAIGMRLASPERILEWSSGEVTKPETINYRTQRPEKSGLFDERIFGPEKDYECYCGKYRGIRFRGVVCEKCGVEITRAIVRRERMGHIDLATPVSHIWFLRGIPSRIALMLGLSATDVEKVVYFAGYIVTSVDEGERSRLLKELDREVELKTKAAKEQTEKLRLKELALKAKKDISGVAPGIVLDEAAYHLFAVKYGALFRARIGAEALYELLKNVDLKDLIVKLQKAYDGAGAAGRDKARKRLALAESLSRSGIRPEWMFITRLPVVPPALRPMVALEGGRHASSDLNDLYRRVINRNNRLKRLLAINAPEVILRNEKRILQEAVDALLDNSMRRGSGLLGILGGRRRALKSLADYLKGKHGYLRQNLLGKRVDYSGRSVIVVGPDLALDECGLPKHMVLELFRPFVIRGLLARELAYNIRGAGRLIEDGAPEIWPILEEVIADKHVLLNRAPTLHRQSIQAFRPILIEGNAIQIHPLVCAAYNADFDGDTMSVHVPLSEASQLEAARIMSANKNILKPGSGEVVTNAQQDIILGCFWMTQEILGLHGEGKTFPTTNAAITAYDFDAIDLRAKISVLPSDNKKYAAFKGERFETTVGRLLFNTVLPNDFPYINEEITKKRMSRLIRELVQHYSLDGIPAILDRIKQFGFRYATHAGITWSVTDIAIPKDKEKIVREGREAVAREWDNYGNGLLTDSERRRRVLEIWASVSEKVKSLLTEGLDPKSSVHNMIISGARGSVVQLHQMAGMKGLITNPRGEIIEFPIVSSMKEGLTPLEYFISTHGARKGLADTALNTARAGYLTRRLFDVAHDVVILEDDCGTHRGVKIARPGQDNIGGTFADRLSGRVLAEDASDGNDTLGKRNSLLTREDAERIEKSDVLEVMVRSPMTCNVARGVCQKCYGVDLASGELVDLGEAVGVIAAQAIGEPGTQLTMRTFHTGGVASAGGDITMGLPRVEEVFECREPKMPVIIVRASGVVGSIEKEGDDTVLTIIPEGGIKSGKAGKREVEYRIAPAYMLYVKVGDAVVKGDFMTDGSANLEELYMFAGRECVQEYIINEITRIYELQGVSTARKHLEIIVKQMFSRVVVTASGDTEMSVGSIIADFEFERANKEAKEAEKEPAKNKLLLLGITEVSLTRASFLSAISFQNTPRKLAEAAVSGAVDNLVGLKENVIVGRLIPAGTGFPGSKKNLMIEELESELRAKDASPLE</sequence>
<evidence type="ECO:0000256" key="3">
    <source>
        <dbReference type="ARBA" id="ARBA00022695"/>
    </source>
</evidence>
<evidence type="ECO:0000256" key="8">
    <source>
        <dbReference type="RuleBase" id="RU004279"/>
    </source>
</evidence>
<dbReference type="EMBL" id="MFLU01000012">
    <property type="protein sequence ID" value="OGG74863.1"/>
    <property type="molecule type" value="Genomic_DNA"/>
</dbReference>
<evidence type="ECO:0000313" key="11">
    <source>
        <dbReference type="Proteomes" id="UP000178587"/>
    </source>
</evidence>
<proteinExistence type="inferred from homology"/>
<dbReference type="Gene3D" id="4.10.860.120">
    <property type="entry name" value="RNA polymerase II, clamp domain"/>
    <property type="match status" value="1"/>
</dbReference>
<evidence type="ECO:0000256" key="6">
    <source>
        <dbReference type="ARBA" id="ARBA00048552"/>
    </source>
</evidence>
<feature type="binding site" evidence="7">
    <location>
        <position position="85"/>
    </location>
    <ligand>
        <name>Zn(2+)</name>
        <dbReference type="ChEBI" id="CHEBI:29105"/>
        <label>1</label>
    </ligand>
</feature>
<dbReference type="GO" id="GO:0003899">
    <property type="term" value="F:DNA-directed RNA polymerase activity"/>
    <property type="evidence" value="ECO:0007669"/>
    <property type="project" value="UniProtKB-UniRule"/>
</dbReference>
<comment type="cofactor">
    <cofactor evidence="7">
        <name>Mg(2+)</name>
        <dbReference type="ChEBI" id="CHEBI:18420"/>
    </cofactor>
    <text evidence="7">Binds 1 Mg(2+) ion per subunit.</text>
</comment>
<dbReference type="Gene3D" id="1.10.40.90">
    <property type="match status" value="1"/>
</dbReference>